<evidence type="ECO:0000256" key="2">
    <source>
        <dbReference type="ARBA" id="ARBA00005787"/>
    </source>
</evidence>
<keyword evidence="3 6" id="KW-0812">Transmembrane</keyword>
<dbReference type="GO" id="GO:0016020">
    <property type="term" value="C:membrane"/>
    <property type="evidence" value="ECO:0007669"/>
    <property type="project" value="UniProtKB-SubCell"/>
</dbReference>
<accession>A0ABD0LNJ9</accession>
<dbReference type="Proteomes" id="UP001519460">
    <property type="component" value="Unassembled WGS sequence"/>
</dbReference>
<dbReference type="AlphaFoldDB" id="A0ABD0LNJ9"/>
<organism evidence="7 8">
    <name type="scientific">Batillaria attramentaria</name>
    <dbReference type="NCBI Taxonomy" id="370345"/>
    <lineage>
        <taxon>Eukaryota</taxon>
        <taxon>Metazoa</taxon>
        <taxon>Spiralia</taxon>
        <taxon>Lophotrochozoa</taxon>
        <taxon>Mollusca</taxon>
        <taxon>Gastropoda</taxon>
        <taxon>Caenogastropoda</taxon>
        <taxon>Sorbeoconcha</taxon>
        <taxon>Cerithioidea</taxon>
        <taxon>Batillariidae</taxon>
        <taxon>Batillaria</taxon>
    </lineage>
</organism>
<evidence type="ECO:0000256" key="6">
    <source>
        <dbReference type="SAM" id="Phobius"/>
    </source>
</evidence>
<comment type="subcellular location">
    <subcellularLocation>
        <location evidence="1">Membrane</location>
        <topology evidence="1">Multi-pass membrane protein</topology>
    </subcellularLocation>
</comment>
<keyword evidence="4 6" id="KW-1133">Transmembrane helix</keyword>
<proteinExistence type="inferred from homology"/>
<dbReference type="Gene3D" id="1.20.140.150">
    <property type="match status" value="1"/>
</dbReference>
<gene>
    <name evidence="7" type="ORF">BaRGS_00008032</name>
</gene>
<dbReference type="GO" id="GO:0007605">
    <property type="term" value="P:sensory perception of sound"/>
    <property type="evidence" value="ECO:0007669"/>
    <property type="project" value="UniProtKB-ARBA"/>
</dbReference>
<dbReference type="EMBL" id="JACVVK020000035">
    <property type="protein sequence ID" value="KAK7500788.1"/>
    <property type="molecule type" value="Genomic_DNA"/>
</dbReference>
<dbReference type="PANTHER" id="PTHR31548">
    <property type="entry name" value="CLARIN"/>
    <property type="match status" value="1"/>
</dbReference>
<evidence type="ECO:0000256" key="1">
    <source>
        <dbReference type="ARBA" id="ARBA00004141"/>
    </source>
</evidence>
<keyword evidence="8" id="KW-1185">Reference proteome</keyword>
<evidence type="ECO:0000313" key="8">
    <source>
        <dbReference type="Proteomes" id="UP001519460"/>
    </source>
</evidence>
<reference evidence="7 8" key="1">
    <citation type="journal article" date="2023" name="Sci. Data">
        <title>Genome assembly of the Korean intertidal mud-creeper Batillaria attramentaria.</title>
        <authorList>
            <person name="Patra A.K."/>
            <person name="Ho P.T."/>
            <person name="Jun S."/>
            <person name="Lee S.J."/>
            <person name="Kim Y."/>
            <person name="Won Y.J."/>
        </authorList>
    </citation>
    <scope>NUCLEOTIDE SEQUENCE [LARGE SCALE GENOMIC DNA]</scope>
    <source>
        <strain evidence="7">Wonlab-2016</strain>
    </source>
</reference>
<comment type="caution">
    <text evidence="7">The sequence shown here is derived from an EMBL/GenBank/DDBJ whole genome shotgun (WGS) entry which is preliminary data.</text>
</comment>
<evidence type="ECO:0000313" key="7">
    <source>
        <dbReference type="EMBL" id="KAK7500788.1"/>
    </source>
</evidence>
<dbReference type="InterPro" id="IPR026748">
    <property type="entry name" value="Clarin"/>
</dbReference>
<keyword evidence="5 6" id="KW-0472">Membrane</keyword>
<feature type="transmembrane region" description="Helical" evidence="6">
    <location>
        <begin position="225"/>
        <end position="246"/>
    </location>
</feature>
<evidence type="ECO:0000256" key="3">
    <source>
        <dbReference type="ARBA" id="ARBA00022692"/>
    </source>
</evidence>
<comment type="similarity">
    <text evidence="2">Belongs to the clarin family.</text>
</comment>
<sequence>MEDRKKQCIGLTVALAVIGVALLVTAFATDNWVTSSPYRAENASATRPDSNTGNSSFGLFNGQQSLDYGTAARDFDLKVACDASEAVCAYIFMRSDVKSKETKLQDLIADYKNSSSKASGTDYDQIDYGLFSFPLWLSVLIALSLAIVMGLVTVGFSIFNVFGRPIETITGPMGLYVWNALALFFTVLTLALFGALFGTQLAKNFMMFEDVMIGWKSEGRTDLAYSFYLVVGAAGAFLLNFILLCLSGQEMACSYSRSGEKEIDNGMILY</sequence>
<evidence type="ECO:0000256" key="4">
    <source>
        <dbReference type="ARBA" id="ARBA00022989"/>
    </source>
</evidence>
<feature type="transmembrane region" description="Helical" evidence="6">
    <location>
        <begin position="175"/>
        <end position="197"/>
    </location>
</feature>
<dbReference type="Pfam" id="PF25807">
    <property type="entry name" value="Clarin-2"/>
    <property type="match status" value="1"/>
</dbReference>
<feature type="transmembrane region" description="Helical" evidence="6">
    <location>
        <begin position="135"/>
        <end position="163"/>
    </location>
</feature>
<evidence type="ECO:0000256" key="5">
    <source>
        <dbReference type="ARBA" id="ARBA00023136"/>
    </source>
</evidence>
<protein>
    <submittedName>
        <fullName evidence="7">Uncharacterized protein</fullName>
    </submittedName>
</protein>
<dbReference type="PANTHER" id="PTHR31548:SF1">
    <property type="entry name" value="LD47387P"/>
    <property type="match status" value="1"/>
</dbReference>
<name>A0ABD0LNJ9_9CAEN</name>